<organism evidence="10 11">
    <name type="scientific">Neodothiora populina</name>
    <dbReference type="NCBI Taxonomy" id="2781224"/>
    <lineage>
        <taxon>Eukaryota</taxon>
        <taxon>Fungi</taxon>
        <taxon>Dikarya</taxon>
        <taxon>Ascomycota</taxon>
        <taxon>Pezizomycotina</taxon>
        <taxon>Dothideomycetes</taxon>
        <taxon>Dothideomycetidae</taxon>
        <taxon>Dothideales</taxon>
        <taxon>Dothioraceae</taxon>
        <taxon>Neodothiora</taxon>
    </lineage>
</organism>
<evidence type="ECO:0000259" key="9">
    <source>
        <dbReference type="PROSITE" id="PS51721"/>
    </source>
</evidence>
<name>A0ABR3PDH7_9PEZI</name>
<dbReference type="CDD" id="cd01858">
    <property type="entry name" value="NGP_1"/>
    <property type="match status" value="1"/>
</dbReference>
<evidence type="ECO:0000256" key="6">
    <source>
        <dbReference type="ARBA" id="ARBA00023242"/>
    </source>
</evidence>
<dbReference type="InterPro" id="IPR006073">
    <property type="entry name" value="GTP-bd"/>
</dbReference>
<dbReference type="Pfam" id="PF08153">
    <property type="entry name" value="NGP1NT"/>
    <property type="match status" value="1"/>
</dbReference>
<dbReference type="InterPro" id="IPR023179">
    <property type="entry name" value="GTP-bd_ortho_bundle_sf"/>
</dbReference>
<evidence type="ECO:0000256" key="1">
    <source>
        <dbReference type="ARBA" id="ARBA00003892"/>
    </source>
</evidence>
<evidence type="ECO:0000256" key="4">
    <source>
        <dbReference type="ARBA" id="ARBA00022741"/>
    </source>
</evidence>
<feature type="compositionally biased region" description="Basic and acidic residues" evidence="8">
    <location>
        <begin position="524"/>
        <end position="533"/>
    </location>
</feature>
<evidence type="ECO:0000256" key="2">
    <source>
        <dbReference type="ARBA" id="ARBA00004604"/>
    </source>
</evidence>
<dbReference type="InterPro" id="IPR024929">
    <property type="entry name" value="GNL2_CP_dom"/>
</dbReference>
<feature type="compositionally biased region" description="Acidic residues" evidence="8">
    <location>
        <begin position="534"/>
        <end position="549"/>
    </location>
</feature>
<feature type="region of interest" description="Disordered" evidence="8">
    <location>
        <begin position="1"/>
        <end position="31"/>
    </location>
</feature>
<feature type="region of interest" description="Disordered" evidence="8">
    <location>
        <begin position="480"/>
        <end position="558"/>
    </location>
</feature>
<gene>
    <name evidence="10" type="ORF">AAFC00_000548</name>
</gene>
<dbReference type="GeneID" id="95974251"/>
<keyword evidence="5 7" id="KW-0342">GTP-binding</keyword>
<dbReference type="InterPro" id="IPR027417">
    <property type="entry name" value="P-loop_NTPase"/>
</dbReference>
<reference evidence="10 11" key="1">
    <citation type="submission" date="2024-07" db="EMBL/GenBank/DDBJ databases">
        <title>Draft sequence of the Neodothiora populina.</title>
        <authorList>
            <person name="Drown D.D."/>
            <person name="Schuette U.S."/>
            <person name="Buechlein A.B."/>
            <person name="Rusch D.R."/>
            <person name="Winton L.W."/>
            <person name="Adams G.A."/>
        </authorList>
    </citation>
    <scope>NUCLEOTIDE SEQUENCE [LARGE SCALE GENOMIC DNA]</scope>
    <source>
        <strain evidence="10 11">CPC 39397</strain>
    </source>
</reference>
<dbReference type="SUPFAM" id="SSF52540">
    <property type="entry name" value="P-loop containing nucleoside triphosphate hydrolases"/>
    <property type="match status" value="1"/>
</dbReference>
<dbReference type="Proteomes" id="UP001562354">
    <property type="component" value="Unassembled WGS sequence"/>
</dbReference>
<dbReference type="Pfam" id="PF01926">
    <property type="entry name" value="MMR_HSR1"/>
    <property type="match status" value="1"/>
</dbReference>
<keyword evidence="11" id="KW-1185">Reference proteome</keyword>
<dbReference type="PANTHER" id="PTHR11089:SF9">
    <property type="entry name" value="NUCLEOLAR GTP-BINDING PROTEIN 2"/>
    <property type="match status" value="1"/>
</dbReference>
<dbReference type="EMBL" id="JBFMKM010000009">
    <property type="protein sequence ID" value="KAL1304117.1"/>
    <property type="molecule type" value="Genomic_DNA"/>
</dbReference>
<evidence type="ECO:0000256" key="3">
    <source>
        <dbReference type="ARBA" id="ARBA00022127"/>
    </source>
</evidence>
<evidence type="ECO:0000256" key="8">
    <source>
        <dbReference type="SAM" id="MobiDB-lite"/>
    </source>
</evidence>
<evidence type="ECO:0000256" key="5">
    <source>
        <dbReference type="ARBA" id="ARBA00023134"/>
    </source>
</evidence>
<evidence type="ECO:0000313" key="11">
    <source>
        <dbReference type="Proteomes" id="UP001562354"/>
    </source>
</evidence>
<dbReference type="InterPro" id="IPR012971">
    <property type="entry name" value="NOG2_N_dom"/>
</dbReference>
<dbReference type="Gene3D" id="3.40.50.300">
    <property type="entry name" value="P-loop containing nucleotide triphosphate hydrolases"/>
    <property type="match status" value="1"/>
</dbReference>
<comment type="similarity">
    <text evidence="7">Belongs to the TRAFAC class YlqF/YawG GTPase family. NOG2 subfamily.</text>
</comment>
<dbReference type="InterPro" id="IPR030378">
    <property type="entry name" value="G_CP_dom"/>
</dbReference>
<evidence type="ECO:0000256" key="7">
    <source>
        <dbReference type="RuleBase" id="RU364023"/>
    </source>
</evidence>
<dbReference type="Gene3D" id="1.10.1580.10">
    <property type="match status" value="1"/>
</dbReference>
<comment type="function">
    <text evidence="1 7">GTPase that associates with pre-60S ribosomal subunits in the nucleolus and is required for their nuclear export and maturation.</text>
</comment>
<protein>
    <recommendedName>
        <fullName evidence="3 7">Nucleolar GTP-binding protein 2</fullName>
    </recommendedName>
</protein>
<dbReference type="RefSeq" id="XP_069200392.1">
    <property type="nucleotide sequence ID" value="XM_069345364.1"/>
</dbReference>
<keyword evidence="6 7" id="KW-0539">Nucleus</keyword>
<proteinExistence type="inferred from homology"/>
<keyword evidence="4 7" id="KW-0547">Nucleotide-binding</keyword>
<comment type="caution">
    <text evidence="10">The sequence shown here is derived from an EMBL/GenBank/DDBJ whole genome shotgun (WGS) entry which is preliminary data.</text>
</comment>
<sequence>MGTGKKEGARKERQGKNVDGMNNVKTKGENFYRDAKKVKTLNMFKDGKAQHNARGDITKAASFQSRETPSARIEPNRKWFTNTRVISQDALAAFRGAVAETKNDPYSYLLKQNKLPMSLINDNENTKNGIKQHQAKIAIETSPFSDTFGPKAQRKRPKLSVASLEHLAGETEQMHDSYLDRLEQQRLLSGNANETEQIGEALPELTGQLTAAKEAIFSKGQSKRIWNELYKVIDSSDVIIHVLDARDPLGTRCRSVEKYIKDEAPHKHLLFVLNKCDLVPTSVAANWVRVLSKEYPTLAFHASITNSFGKGSLISLLRQFSSLHASRKQISVGFIGYPNTGKSSIINTLRKKKVCTVAPIPGETKVWQYITLMKRIYLIDCPGVVPPNMGDTEEDILLRGVVRVENVENPEQYVAAALKKCKKHHVERTYDIRGWEDHYQFLEALARKGGRLLKGGEADMDGVAKMVLNDFLRGKIPWFTAPPSTEETKTGIEGRDGKLGEMAKKRKRTTEDDGEADGGVSVAAKDDFESFSEHDDEEDEDSEDDDEDEKKEGASEQG</sequence>
<feature type="domain" description="CP-type G" evidence="9">
    <location>
        <begin position="226"/>
        <end position="387"/>
    </location>
</feature>
<dbReference type="PANTHER" id="PTHR11089">
    <property type="entry name" value="GTP-BINDING PROTEIN-RELATED"/>
    <property type="match status" value="1"/>
</dbReference>
<feature type="compositionally biased region" description="Basic and acidic residues" evidence="8">
    <location>
        <begin position="486"/>
        <end position="503"/>
    </location>
</feature>
<feature type="region of interest" description="Disordered" evidence="8">
    <location>
        <begin position="49"/>
        <end position="71"/>
    </location>
</feature>
<comment type="subcellular location">
    <subcellularLocation>
        <location evidence="2 7">Nucleus</location>
        <location evidence="2 7">Nucleolus</location>
    </subcellularLocation>
</comment>
<dbReference type="InterPro" id="IPR050755">
    <property type="entry name" value="TRAFAC_YlqF/YawG_RiboMat"/>
</dbReference>
<evidence type="ECO:0000313" key="10">
    <source>
        <dbReference type="EMBL" id="KAL1304117.1"/>
    </source>
</evidence>
<dbReference type="PROSITE" id="PS51721">
    <property type="entry name" value="G_CP"/>
    <property type="match status" value="1"/>
</dbReference>
<feature type="compositionally biased region" description="Basic and acidic residues" evidence="8">
    <location>
        <begin position="1"/>
        <end position="16"/>
    </location>
</feature>
<accession>A0ABR3PDH7</accession>